<sequence>MYSQGVLSRRIYMRFMVITRAVVNAGDFLIVRKLNEVLEKIRPNDTFINKSGFDSFDDEIGLLNTMDGLIIGGGPGYDNRFLNPDNFPLFRHLDEIEVPIHFVGMGWYGKSAMPEHTKSYQFTDAALAILNRAAASGSMIGCRDFVTQRVLDDNQVPCTTMTGCPVWYDYQYLDCLEPRSKTVKKIVLSDPGMTKEAIDHKPKAQQALQLAAIVRERFPHADFIYTFNGGIHTKYSTQCNLDILKGLEGLGIPAVDLTKEKNGFAIYDDADLHIGFRVHSHIYCLSKRIRSILVEEDARGFGVNEALGLPNILAFDPEQISGMQFVPSKSLAQDMDSALDGICTENIEMYCKAFQSMKRTYEEKMRVQIENL</sequence>
<dbReference type="GO" id="GO:0016740">
    <property type="term" value="F:transferase activity"/>
    <property type="evidence" value="ECO:0007669"/>
    <property type="project" value="UniProtKB-KW"/>
</dbReference>
<dbReference type="InterPro" id="IPR007345">
    <property type="entry name" value="Polysacch_pyruvyl_Trfase"/>
</dbReference>
<feature type="domain" description="Polysaccharide pyruvyl transferase" evidence="1">
    <location>
        <begin position="24"/>
        <end position="295"/>
    </location>
</feature>
<evidence type="ECO:0000259" key="1">
    <source>
        <dbReference type="Pfam" id="PF04230"/>
    </source>
</evidence>
<dbReference type="AlphaFoldDB" id="A0A3E3IP28"/>
<dbReference type="Pfam" id="PF04230">
    <property type="entry name" value="PS_pyruv_trans"/>
    <property type="match status" value="1"/>
</dbReference>
<reference evidence="2 3" key="1">
    <citation type="submission" date="2018-08" db="EMBL/GenBank/DDBJ databases">
        <title>A genome reference for cultivated species of the human gut microbiota.</title>
        <authorList>
            <person name="Zou Y."/>
            <person name="Xue W."/>
            <person name="Luo G."/>
        </authorList>
    </citation>
    <scope>NUCLEOTIDE SEQUENCE [LARGE SCALE GENOMIC DNA]</scope>
    <source>
        <strain evidence="2 3">TF05-12AC</strain>
    </source>
</reference>
<proteinExistence type="predicted"/>
<dbReference type="Proteomes" id="UP000260828">
    <property type="component" value="Unassembled WGS sequence"/>
</dbReference>
<organism evidence="2 3">
    <name type="scientific">Anaerotruncus colihominis</name>
    <dbReference type="NCBI Taxonomy" id="169435"/>
    <lineage>
        <taxon>Bacteria</taxon>
        <taxon>Bacillati</taxon>
        <taxon>Bacillota</taxon>
        <taxon>Clostridia</taxon>
        <taxon>Eubacteriales</taxon>
        <taxon>Oscillospiraceae</taxon>
        <taxon>Anaerotruncus</taxon>
    </lineage>
</organism>
<gene>
    <name evidence="2" type="ORF">DXC40_05730</name>
</gene>
<evidence type="ECO:0000313" key="2">
    <source>
        <dbReference type="EMBL" id="RGE68793.1"/>
    </source>
</evidence>
<dbReference type="OrthoDB" id="9802987at2"/>
<protein>
    <submittedName>
        <fullName evidence="2">Polysaccharide pyruvyl transferase family protein</fullName>
    </submittedName>
</protein>
<accession>A0A3E3IP28</accession>
<name>A0A3E3IP28_9FIRM</name>
<dbReference type="EMBL" id="QVME01000002">
    <property type="protein sequence ID" value="RGE68793.1"/>
    <property type="molecule type" value="Genomic_DNA"/>
</dbReference>
<evidence type="ECO:0000313" key="3">
    <source>
        <dbReference type="Proteomes" id="UP000260828"/>
    </source>
</evidence>
<keyword evidence="2" id="KW-0808">Transferase</keyword>
<comment type="caution">
    <text evidence="2">The sequence shown here is derived from an EMBL/GenBank/DDBJ whole genome shotgun (WGS) entry which is preliminary data.</text>
</comment>